<evidence type="ECO:0000256" key="1">
    <source>
        <dbReference type="ARBA" id="ARBA00004429"/>
    </source>
</evidence>
<dbReference type="PATRIC" id="fig|1453496.5.peg.3022"/>
<keyword evidence="3 8" id="KW-1003">Cell membrane</keyword>
<evidence type="ECO:0000256" key="6">
    <source>
        <dbReference type="ARBA" id="ARBA00022989"/>
    </source>
</evidence>
<dbReference type="HAMAP" id="MF_01101">
    <property type="entry name" value="UPF0208"/>
    <property type="match status" value="1"/>
</dbReference>
<evidence type="ECO:0000256" key="3">
    <source>
        <dbReference type="ARBA" id="ARBA00022475"/>
    </source>
</evidence>
<dbReference type="Pfam" id="PF04217">
    <property type="entry name" value="DUF412"/>
    <property type="match status" value="1"/>
</dbReference>
<evidence type="ECO:0000256" key="8">
    <source>
        <dbReference type="HAMAP-Rule" id="MF_01101"/>
    </source>
</evidence>
<comment type="similarity">
    <text evidence="2 8">Belongs to the UPF0208 family.</text>
</comment>
<evidence type="ECO:0000256" key="5">
    <source>
        <dbReference type="ARBA" id="ARBA00022692"/>
    </source>
</evidence>
<feature type="transmembrane region" description="Helical" evidence="8">
    <location>
        <begin position="46"/>
        <end position="64"/>
    </location>
</feature>
<dbReference type="NCBIfam" id="NF002493">
    <property type="entry name" value="PRK01816.1"/>
    <property type="match status" value="1"/>
</dbReference>
<keyword evidence="5 8" id="KW-0812">Transmembrane</keyword>
<dbReference type="GeneID" id="78449676"/>
<dbReference type="HOGENOM" id="CLU_128746_0_0_6"/>
<organism evidence="9 10">
    <name type="scientific">Hafnia alvei FB1</name>
    <dbReference type="NCBI Taxonomy" id="1453496"/>
    <lineage>
        <taxon>Bacteria</taxon>
        <taxon>Pseudomonadati</taxon>
        <taxon>Pseudomonadota</taxon>
        <taxon>Gammaproteobacteria</taxon>
        <taxon>Enterobacterales</taxon>
        <taxon>Hafniaceae</taxon>
        <taxon>Hafnia</taxon>
    </lineage>
</organism>
<evidence type="ECO:0000256" key="4">
    <source>
        <dbReference type="ARBA" id="ARBA00022519"/>
    </source>
</evidence>
<reference evidence="9 10" key="1">
    <citation type="journal article" date="2014" name="Gut Pathog.">
        <title>Gene clusters of Hafnia alvei strain FB1 important in survival and pathogenesis: a draft genome perspective.</title>
        <authorList>
            <person name="Tan J.Y."/>
            <person name="Yin W.F."/>
            <person name="Chan K.G."/>
        </authorList>
    </citation>
    <scope>NUCLEOTIDE SEQUENCE [LARGE SCALE GENOMIC DNA]</scope>
    <source>
        <strain evidence="9 10">FB1</strain>
    </source>
</reference>
<evidence type="ECO:0000313" key="9">
    <source>
        <dbReference type="EMBL" id="AIU73530.1"/>
    </source>
</evidence>
<evidence type="ECO:0000256" key="2">
    <source>
        <dbReference type="ARBA" id="ARBA00009474"/>
    </source>
</evidence>
<accession>A0A097R478</accession>
<dbReference type="OrthoDB" id="7066670at2"/>
<dbReference type="AlphaFoldDB" id="A0A097R478"/>
<dbReference type="eggNOG" id="COG3092">
    <property type="taxonomic scope" value="Bacteria"/>
</dbReference>
<keyword evidence="7 8" id="KW-0472">Membrane</keyword>
<sequence length="151" mass="17044">MTSKPTGHVGWFQIFQRGQTYMKTWPSDKRLAPMFPENRIAKVTRFAVRFMPPIAIFTLTWQIALGGQLGPAIATALFACSLPMQGLWWLGKRSVTPLPPTLLQWFHEIRAKLVEAGKAQAPVEGTPTYQSLADVLQRAFKQLDKTFLDDI</sequence>
<dbReference type="KEGG" id="hav:AT03_14785"/>
<proteinExistence type="inferred from homology"/>
<keyword evidence="10" id="KW-1185">Reference proteome</keyword>
<name>A0A097R478_HAFAL</name>
<dbReference type="InterPro" id="IPR007334">
    <property type="entry name" value="UPF0208"/>
</dbReference>
<keyword evidence="4" id="KW-0997">Cell inner membrane</keyword>
<gene>
    <name evidence="9" type="ORF">AT03_14785</name>
</gene>
<dbReference type="Proteomes" id="UP000029986">
    <property type="component" value="Chromosome"/>
</dbReference>
<dbReference type="GO" id="GO:0005886">
    <property type="term" value="C:plasma membrane"/>
    <property type="evidence" value="ECO:0007669"/>
    <property type="project" value="UniProtKB-SubCell"/>
</dbReference>
<protein>
    <recommendedName>
        <fullName evidence="8">UPF0208 membrane protein AT03_14785</fullName>
    </recommendedName>
</protein>
<dbReference type="EMBL" id="CP009706">
    <property type="protein sequence ID" value="AIU73530.1"/>
    <property type="molecule type" value="Genomic_DNA"/>
</dbReference>
<evidence type="ECO:0000313" key="10">
    <source>
        <dbReference type="Proteomes" id="UP000029986"/>
    </source>
</evidence>
<evidence type="ECO:0000256" key="7">
    <source>
        <dbReference type="ARBA" id="ARBA00023136"/>
    </source>
</evidence>
<comment type="subcellular location">
    <subcellularLocation>
        <location evidence="1">Cell inner membrane</location>
        <topology evidence="1">Multi-pass membrane protein</topology>
    </subcellularLocation>
    <subcellularLocation>
        <location evidence="8">Cell membrane</location>
        <topology evidence="8">Multi-pass membrane protein</topology>
    </subcellularLocation>
</comment>
<dbReference type="RefSeq" id="WP_025797871.1">
    <property type="nucleotide sequence ID" value="NZ_CP009706.1"/>
</dbReference>
<keyword evidence="6 8" id="KW-1133">Transmembrane helix</keyword>
<feature type="transmembrane region" description="Helical" evidence="8">
    <location>
        <begin position="70"/>
        <end position="90"/>
    </location>
</feature>